<dbReference type="InterPro" id="IPR013424">
    <property type="entry name" value="Ice-binding_C"/>
</dbReference>
<evidence type="ECO:0000313" key="3">
    <source>
        <dbReference type="Proteomes" id="UP000185062"/>
    </source>
</evidence>
<feature type="domain" description="Ice-binding protein C-terminal" evidence="1">
    <location>
        <begin position="255"/>
        <end position="277"/>
    </location>
</feature>
<dbReference type="eggNOG" id="ENOG5033TKQ">
    <property type="taxonomic scope" value="Bacteria"/>
</dbReference>
<dbReference type="Proteomes" id="UP000185062">
    <property type="component" value="Unassembled WGS sequence"/>
</dbReference>
<dbReference type="NCBIfam" id="TIGR02595">
    <property type="entry name" value="PEP_CTERM"/>
    <property type="match status" value="1"/>
</dbReference>
<sequence>MLKKILINGWIVSTMLVGIAQAGPFILAGTDADDHGSVNGGGNQDGWLFMQRALENLAASPLLTNGNLKVVNLGSDNGSQAQRAAASAFSLSSLTGGGWSFVNINGDTDITNFFNGTSSDKLSNTGIIMMDSGNNVPGGSSTGERNIFTANATLIDNFLGNGGGLFSQSNGYGWVTSLLPALGVISGGGSGISLTGAGTAAFPGLTNSDLLAGPRHNRFGNTGSLPILAVDNQGSAVIIGAAGGSITNPGGPALVPEPATLALMGLGLLGFVGISRRSSQKSA</sequence>
<reference evidence="2 3" key="1">
    <citation type="submission" date="2016-12" db="EMBL/GenBank/DDBJ databases">
        <authorList>
            <person name="Song W.-J."/>
            <person name="Kurnit D.M."/>
        </authorList>
    </citation>
    <scope>NUCLEOTIDE SEQUENCE [LARGE SCALE GENOMIC DNA]</scope>
    <source>
        <strain evidence="2 3">ATCC 49181</strain>
    </source>
</reference>
<accession>A0A1N6FEL0</accession>
<dbReference type="RefSeq" id="WP_028461282.1">
    <property type="nucleotide sequence ID" value="NZ_FSRO01000001.1"/>
</dbReference>
<gene>
    <name evidence="2" type="ORF">SAMN02743940_0220</name>
</gene>
<evidence type="ECO:0000259" key="1">
    <source>
        <dbReference type="Pfam" id="PF07589"/>
    </source>
</evidence>
<organism evidence="2 3">
    <name type="scientific">Nitrosomonas cryotolerans ATCC 49181</name>
    <dbReference type="NCBI Taxonomy" id="1131553"/>
    <lineage>
        <taxon>Bacteria</taxon>
        <taxon>Pseudomonadati</taxon>
        <taxon>Pseudomonadota</taxon>
        <taxon>Betaproteobacteria</taxon>
        <taxon>Nitrosomonadales</taxon>
        <taxon>Nitrosomonadaceae</taxon>
        <taxon>Nitrosomonas</taxon>
    </lineage>
</organism>
<dbReference type="EMBL" id="FSRO01000001">
    <property type="protein sequence ID" value="SIN93685.1"/>
    <property type="molecule type" value="Genomic_DNA"/>
</dbReference>
<proteinExistence type="predicted"/>
<evidence type="ECO:0000313" key="2">
    <source>
        <dbReference type="EMBL" id="SIN93685.1"/>
    </source>
</evidence>
<dbReference type="Pfam" id="PF07589">
    <property type="entry name" value="PEP-CTERM"/>
    <property type="match status" value="1"/>
</dbReference>
<keyword evidence="3" id="KW-1185">Reference proteome</keyword>
<protein>
    <submittedName>
        <fullName evidence="2">PEP-CTERM protein-sorting domain-containing protein</fullName>
    </submittedName>
</protein>
<name>A0A1N6FEL0_9PROT</name>
<dbReference type="AlphaFoldDB" id="A0A1N6FEL0"/>